<gene>
    <name evidence="1" type="ORF">JI746_21520</name>
</gene>
<organism evidence="1 2">
    <name type="scientific">Ramlibacter alkalitolerans</name>
    <dbReference type="NCBI Taxonomy" id="2039631"/>
    <lineage>
        <taxon>Bacteria</taxon>
        <taxon>Pseudomonadati</taxon>
        <taxon>Pseudomonadota</taxon>
        <taxon>Betaproteobacteria</taxon>
        <taxon>Burkholderiales</taxon>
        <taxon>Comamonadaceae</taxon>
        <taxon>Ramlibacter</taxon>
    </lineage>
</organism>
<dbReference type="Proteomes" id="UP000622707">
    <property type="component" value="Unassembled WGS sequence"/>
</dbReference>
<evidence type="ECO:0000313" key="1">
    <source>
        <dbReference type="EMBL" id="MBL0427709.1"/>
    </source>
</evidence>
<protein>
    <submittedName>
        <fullName evidence="1">Uncharacterized protein</fullName>
    </submittedName>
</protein>
<name>A0ABS1JTZ8_9BURK</name>
<comment type="caution">
    <text evidence="1">The sequence shown here is derived from an EMBL/GenBank/DDBJ whole genome shotgun (WGS) entry which is preliminary data.</text>
</comment>
<accession>A0ABS1JTZ8</accession>
<keyword evidence="2" id="KW-1185">Reference proteome</keyword>
<evidence type="ECO:0000313" key="2">
    <source>
        <dbReference type="Proteomes" id="UP000622707"/>
    </source>
</evidence>
<dbReference type="EMBL" id="JAEQND010000013">
    <property type="protein sequence ID" value="MBL0427709.1"/>
    <property type="molecule type" value="Genomic_DNA"/>
</dbReference>
<reference evidence="1 2" key="1">
    <citation type="journal article" date="2017" name="Int. J. Syst. Evol. Microbiol.">
        <title>Ramlibacter alkalitolerans sp. nov., alkali-tolerant bacterium isolated from soil of ginseng.</title>
        <authorList>
            <person name="Lee D.H."/>
            <person name="Cha C.J."/>
        </authorList>
    </citation>
    <scope>NUCLEOTIDE SEQUENCE [LARGE SCALE GENOMIC DNA]</scope>
    <source>
        <strain evidence="1 2">KACC 19305</strain>
    </source>
</reference>
<proteinExistence type="predicted"/>
<dbReference type="RefSeq" id="WP_201692343.1">
    <property type="nucleotide sequence ID" value="NZ_JAEQND010000013.1"/>
</dbReference>
<sequence length="121" mass="13066">MTITLAYLEDRARAEALDEFTYDPTVDRTVAQERLRDAAMHGVVDNATLTRLLGENLWLGLDREAANLASEGGNLFHGISVALDNHLRAIAYAEFDRLVAASRVASAPAAPAPRAVFAFPG</sequence>